<dbReference type="AlphaFoldDB" id="A0A5D3BUU4"/>
<name>A0A5D3BUU4_CUCMM</name>
<evidence type="ECO:0000313" key="4">
    <source>
        <dbReference type="Proteomes" id="UP000321393"/>
    </source>
</evidence>
<feature type="region of interest" description="Disordered" evidence="1">
    <location>
        <begin position="16"/>
        <end position="38"/>
    </location>
</feature>
<feature type="compositionally biased region" description="Polar residues" evidence="1">
    <location>
        <begin position="16"/>
        <end position="34"/>
    </location>
</feature>
<gene>
    <name evidence="3" type="ORF">E5676_scaffold121G00710</name>
    <name evidence="2" type="ORF">E6C27_scaffold269G001570</name>
</gene>
<comment type="caution">
    <text evidence="3">The sequence shown here is derived from an EMBL/GenBank/DDBJ whole genome shotgun (WGS) entry which is preliminary data.</text>
</comment>
<evidence type="ECO:0000313" key="2">
    <source>
        <dbReference type="EMBL" id="KAA0033050.1"/>
    </source>
</evidence>
<dbReference type="Proteomes" id="UP000321393">
    <property type="component" value="Unassembled WGS sequence"/>
</dbReference>
<evidence type="ECO:0000256" key="1">
    <source>
        <dbReference type="SAM" id="MobiDB-lite"/>
    </source>
</evidence>
<evidence type="ECO:0000313" key="3">
    <source>
        <dbReference type="EMBL" id="TYK03463.1"/>
    </source>
</evidence>
<accession>A0A5D3BUU4</accession>
<dbReference type="EMBL" id="SSTE01020983">
    <property type="protein sequence ID" value="KAA0033050.1"/>
    <property type="molecule type" value="Genomic_DNA"/>
</dbReference>
<evidence type="ECO:0000313" key="5">
    <source>
        <dbReference type="Proteomes" id="UP000321947"/>
    </source>
</evidence>
<proteinExistence type="predicted"/>
<protein>
    <submittedName>
        <fullName evidence="3">CACTA en-spm transposon protein</fullName>
    </submittedName>
</protein>
<organism evidence="3 5">
    <name type="scientific">Cucumis melo var. makuwa</name>
    <name type="common">Oriental melon</name>
    <dbReference type="NCBI Taxonomy" id="1194695"/>
    <lineage>
        <taxon>Eukaryota</taxon>
        <taxon>Viridiplantae</taxon>
        <taxon>Streptophyta</taxon>
        <taxon>Embryophyta</taxon>
        <taxon>Tracheophyta</taxon>
        <taxon>Spermatophyta</taxon>
        <taxon>Magnoliopsida</taxon>
        <taxon>eudicotyledons</taxon>
        <taxon>Gunneridae</taxon>
        <taxon>Pentapetalae</taxon>
        <taxon>rosids</taxon>
        <taxon>fabids</taxon>
        <taxon>Cucurbitales</taxon>
        <taxon>Cucurbitaceae</taxon>
        <taxon>Benincaseae</taxon>
        <taxon>Cucumis</taxon>
    </lineage>
</organism>
<dbReference type="Proteomes" id="UP000321947">
    <property type="component" value="Unassembled WGS sequence"/>
</dbReference>
<sequence>MFLKFVKMLNNPTGGSSLVGDNSADTSQPSATSTPKRRVQSRLLELERYVAANGQILMTIVLGAKKPISPHAICFSQEIGVCVRKTFFVRCLKWAGVGREYIEVVKTDLQLNPLHISRFFVFDFNDQTMNRFVEHKMFNTFKKFQDDCHRHFKKHDDPEENQILELHSQPTLEGTQPLSRMRYVRQCWVDDWATQKSTVELQLWAALDEAMLWIEQQTRNHDALASEVKQMQKFIEDMT</sequence>
<dbReference type="EMBL" id="SSTD01014931">
    <property type="protein sequence ID" value="TYK03463.1"/>
    <property type="molecule type" value="Genomic_DNA"/>
</dbReference>
<reference evidence="4 5" key="1">
    <citation type="submission" date="2019-08" db="EMBL/GenBank/DDBJ databases">
        <title>Draft genome sequences of two oriental melons (Cucumis melo L. var makuwa).</title>
        <authorList>
            <person name="Kwon S.-Y."/>
        </authorList>
    </citation>
    <scope>NUCLEOTIDE SEQUENCE [LARGE SCALE GENOMIC DNA]</scope>
    <source>
        <strain evidence="5">cv. Chang Bougi</strain>
        <strain evidence="4">cv. SW 3</strain>
        <tissue evidence="3">Leaf</tissue>
    </source>
</reference>